<gene>
    <name evidence="10" type="ORF">GT020_07880</name>
</gene>
<keyword evidence="3" id="KW-0805">Transcription regulation</keyword>
<evidence type="ECO:0000313" key="11">
    <source>
        <dbReference type="Proteomes" id="UP000477543"/>
    </source>
</evidence>
<dbReference type="CDD" id="cd00383">
    <property type="entry name" value="trans_reg_C"/>
    <property type="match status" value="1"/>
</dbReference>
<keyword evidence="1" id="KW-0597">Phosphoprotein</keyword>
<sequence length="254" mass="28161">MGKNVVGEIAKAVVIEYDEAVRGKMTTLLRQIGFAIQEESSGQRGVALAHRAKPDLIVVGFGLPDIDGIETIRRLSAHLDAYILAVMDVSEEIEVVLAFDAGADGYSPKPLREREFRARIDSFSRRQARINQMLSDRQGSAVEVLSHGALRLDSSTWEVHLDGMPIVLTATEFTLLHVLMQVPGRVRSKKELARRVSLEGDDLEHGYVSDSDVRSIEVHIANLRRKLGDSARSSQWIETVRGVGYRLVNDPGSY</sequence>
<dbReference type="PROSITE" id="PS51755">
    <property type="entry name" value="OMPR_PHOB"/>
    <property type="match status" value="1"/>
</dbReference>
<accession>A0A6L9G5B7</accession>
<dbReference type="AlphaFoldDB" id="A0A6L9G5B7"/>
<reference evidence="10 11" key="1">
    <citation type="submission" date="2020-01" db="EMBL/GenBank/DDBJ databases">
        <title>Glutamicibacter soli M275.</title>
        <authorList>
            <person name="Meng X."/>
        </authorList>
    </citation>
    <scope>NUCLEOTIDE SEQUENCE [LARGE SCALE GENOMIC DNA]</scope>
    <source>
        <strain evidence="10 11">M275</strain>
    </source>
</reference>
<feature type="domain" description="OmpR/PhoB-type" evidence="9">
    <location>
        <begin position="142"/>
        <end position="249"/>
    </location>
</feature>
<dbReference type="Pfam" id="PF00072">
    <property type="entry name" value="Response_reg"/>
    <property type="match status" value="1"/>
</dbReference>
<dbReference type="PANTHER" id="PTHR48111:SF1">
    <property type="entry name" value="TWO-COMPONENT RESPONSE REGULATOR ORR33"/>
    <property type="match status" value="1"/>
</dbReference>
<evidence type="ECO:0000256" key="7">
    <source>
        <dbReference type="PROSITE-ProRule" id="PRU01091"/>
    </source>
</evidence>
<name>A0A6L9G5B7_9MICC</name>
<dbReference type="EMBL" id="WYDN01000005">
    <property type="protein sequence ID" value="NAZ15985.1"/>
    <property type="molecule type" value="Genomic_DNA"/>
</dbReference>
<evidence type="ECO:0000313" key="10">
    <source>
        <dbReference type="EMBL" id="NAZ15985.1"/>
    </source>
</evidence>
<dbReference type="InterPro" id="IPR036388">
    <property type="entry name" value="WH-like_DNA-bd_sf"/>
</dbReference>
<dbReference type="InterPro" id="IPR011006">
    <property type="entry name" value="CheY-like_superfamily"/>
</dbReference>
<evidence type="ECO:0000256" key="1">
    <source>
        <dbReference type="ARBA" id="ARBA00022553"/>
    </source>
</evidence>
<dbReference type="InterPro" id="IPR001867">
    <property type="entry name" value="OmpR/PhoB-type_DNA-bd"/>
</dbReference>
<dbReference type="InterPro" id="IPR001789">
    <property type="entry name" value="Sig_transdc_resp-reg_receiver"/>
</dbReference>
<comment type="caution">
    <text evidence="6">Lacks conserved residue(s) required for the propagation of feature annotation.</text>
</comment>
<dbReference type="Proteomes" id="UP000477543">
    <property type="component" value="Unassembled WGS sequence"/>
</dbReference>
<dbReference type="Gene3D" id="3.40.50.2300">
    <property type="match status" value="1"/>
</dbReference>
<evidence type="ECO:0000256" key="3">
    <source>
        <dbReference type="ARBA" id="ARBA00023015"/>
    </source>
</evidence>
<dbReference type="PROSITE" id="PS50110">
    <property type="entry name" value="RESPONSE_REGULATORY"/>
    <property type="match status" value="1"/>
</dbReference>
<dbReference type="GO" id="GO:0005829">
    <property type="term" value="C:cytosol"/>
    <property type="evidence" value="ECO:0007669"/>
    <property type="project" value="TreeGrafter"/>
</dbReference>
<feature type="DNA-binding region" description="OmpR/PhoB-type" evidence="7">
    <location>
        <begin position="142"/>
        <end position="249"/>
    </location>
</feature>
<dbReference type="InterPro" id="IPR039420">
    <property type="entry name" value="WalR-like"/>
</dbReference>
<feature type="domain" description="Response regulatory" evidence="8">
    <location>
        <begin position="11"/>
        <end position="124"/>
    </location>
</feature>
<dbReference type="InterPro" id="IPR016032">
    <property type="entry name" value="Sig_transdc_resp-reg_C-effctor"/>
</dbReference>
<evidence type="ECO:0000256" key="5">
    <source>
        <dbReference type="ARBA" id="ARBA00023163"/>
    </source>
</evidence>
<evidence type="ECO:0000259" key="9">
    <source>
        <dbReference type="PROSITE" id="PS51755"/>
    </source>
</evidence>
<keyword evidence="4 7" id="KW-0238">DNA-binding</keyword>
<dbReference type="GO" id="GO:0000156">
    <property type="term" value="F:phosphorelay response regulator activity"/>
    <property type="evidence" value="ECO:0007669"/>
    <property type="project" value="TreeGrafter"/>
</dbReference>
<evidence type="ECO:0000256" key="4">
    <source>
        <dbReference type="ARBA" id="ARBA00023125"/>
    </source>
</evidence>
<proteinExistence type="predicted"/>
<dbReference type="PANTHER" id="PTHR48111">
    <property type="entry name" value="REGULATOR OF RPOS"/>
    <property type="match status" value="1"/>
</dbReference>
<dbReference type="SUPFAM" id="SSF52172">
    <property type="entry name" value="CheY-like"/>
    <property type="match status" value="1"/>
</dbReference>
<organism evidence="10 11">
    <name type="scientific">Glutamicibacter soli</name>
    <dbReference type="NCBI Taxonomy" id="453836"/>
    <lineage>
        <taxon>Bacteria</taxon>
        <taxon>Bacillati</taxon>
        <taxon>Actinomycetota</taxon>
        <taxon>Actinomycetes</taxon>
        <taxon>Micrococcales</taxon>
        <taxon>Micrococcaceae</taxon>
        <taxon>Glutamicibacter</taxon>
    </lineage>
</organism>
<dbReference type="SUPFAM" id="SSF46894">
    <property type="entry name" value="C-terminal effector domain of the bipartite response regulators"/>
    <property type="match status" value="1"/>
</dbReference>
<dbReference type="GO" id="GO:0000976">
    <property type="term" value="F:transcription cis-regulatory region binding"/>
    <property type="evidence" value="ECO:0007669"/>
    <property type="project" value="TreeGrafter"/>
</dbReference>
<comment type="caution">
    <text evidence="10">The sequence shown here is derived from an EMBL/GenBank/DDBJ whole genome shotgun (WGS) entry which is preliminary data.</text>
</comment>
<dbReference type="RefSeq" id="WP_146956069.1">
    <property type="nucleotide sequence ID" value="NZ_POAF01000006.1"/>
</dbReference>
<dbReference type="SMART" id="SM00862">
    <property type="entry name" value="Trans_reg_C"/>
    <property type="match status" value="1"/>
</dbReference>
<dbReference type="Gene3D" id="1.10.10.10">
    <property type="entry name" value="Winged helix-like DNA-binding domain superfamily/Winged helix DNA-binding domain"/>
    <property type="match status" value="1"/>
</dbReference>
<evidence type="ECO:0000256" key="6">
    <source>
        <dbReference type="PROSITE-ProRule" id="PRU00169"/>
    </source>
</evidence>
<keyword evidence="2" id="KW-0902">Two-component regulatory system</keyword>
<keyword evidence="5" id="KW-0804">Transcription</keyword>
<dbReference type="Pfam" id="PF00486">
    <property type="entry name" value="Trans_reg_C"/>
    <property type="match status" value="1"/>
</dbReference>
<evidence type="ECO:0000259" key="8">
    <source>
        <dbReference type="PROSITE" id="PS50110"/>
    </source>
</evidence>
<protein>
    <submittedName>
        <fullName evidence="10">Response regulator</fullName>
    </submittedName>
</protein>
<dbReference type="GO" id="GO:0006355">
    <property type="term" value="P:regulation of DNA-templated transcription"/>
    <property type="evidence" value="ECO:0007669"/>
    <property type="project" value="InterPro"/>
</dbReference>
<dbReference type="SMART" id="SM00448">
    <property type="entry name" value="REC"/>
    <property type="match status" value="1"/>
</dbReference>
<evidence type="ECO:0000256" key="2">
    <source>
        <dbReference type="ARBA" id="ARBA00023012"/>
    </source>
</evidence>
<dbReference type="GO" id="GO:0032993">
    <property type="term" value="C:protein-DNA complex"/>
    <property type="evidence" value="ECO:0007669"/>
    <property type="project" value="TreeGrafter"/>
</dbReference>